<proteinExistence type="predicted"/>
<dbReference type="Pfam" id="PF05147">
    <property type="entry name" value="LANC_like"/>
    <property type="match status" value="1"/>
</dbReference>
<dbReference type="InterPro" id="IPR033889">
    <property type="entry name" value="LanC"/>
</dbReference>
<name>A0ABP8ANQ2_9ACTN</name>
<organism evidence="1 2">
    <name type="scientific">Streptosporangium oxazolinicum</name>
    <dbReference type="NCBI Taxonomy" id="909287"/>
    <lineage>
        <taxon>Bacteria</taxon>
        <taxon>Bacillati</taxon>
        <taxon>Actinomycetota</taxon>
        <taxon>Actinomycetes</taxon>
        <taxon>Streptosporangiales</taxon>
        <taxon>Streptosporangiaceae</taxon>
        <taxon>Streptosporangium</taxon>
    </lineage>
</organism>
<keyword evidence="2" id="KW-1185">Reference proteome</keyword>
<evidence type="ECO:0000313" key="2">
    <source>
        <dbReference type="Proteomes" id="UP001501251"/>
    </source>
</evidence>
<dbReference type="CDD" id="cd04793">
    <property type="entry name" value="LanC"/>
    <property type="match status" value="1"/>
</dbReference>
<dbReference type="SMART" id="SM01260">
    <property type="entry name" value="LANC_like"/>
    <property type="match status" value="1"/>
</dbReference>
<comment type="caution">
    <text evidence="1">The sequence shown here is derived from an EMBL/GenBank/DDBJ whole genome shotgun (WGS) entry which is preliminary data.</text>
</comment>
<dbReference type="SUPFAM" id="SSF158745">
    <property type="entry name" value="LanC-like"/>
    <property type="match status" value="1"/>
</dbReference>
<evidence type="ECO:0008006" key="3">
    <source>
        <dbReference type="Google" id="ProtNLM"/>
    </source>
</evidence>
<dbReference type="PRINTS" id="PR01950">
    <property type="entry name" value="LANCSUPER"/>
</dbReference>
<dbReference type="PRINTS" id="PR01955">
    <property type="entry name" value="LANCFRANKIA"/>
</dbReference>
<sequence>MGVALLHAERAGAGLAPWRRAHDWLAYATRAPLTAGPGSHLFHGAPALAHVLACAATALPGSYGRALENLDQTISADVRRRVGIAHARIDAGRLPALAEFDVIRGLAGVGSYLLRRDPGGAAVRAVLEYLVRLTDPIEINGEALPGWWTSSGPSGRDSGRFAGGHGNCGVAHGIGGPLAVLALALRCGITVPGHREAIDRITDWFDRWRTDTDTGPLWPYWVNRPQLRAGHRDTFGPQRPGWCYGAAGLARVQQLAALATGDADRRHMAEDALVRALAAPHLRVPADAGLCHGYAGLAHITVRAAADADPDTAARLRAFLPGLLVAHPAHPDTAAKALLSPGGSGPGLLDGAAGIALAHLSASAATPPASAWDACLLIGGFGGCR</sequence>
<reference evidence="2" key="1">
    <citation type="journal article" date="2019" name="Int. J. Syst. Evol. Microbiol.">
        <title>The Global Catalogue of Microorganisms (GCM) 10K type strain sequencing project: providing services to taxonomists for standard genome sequencing and annotation.</title>
        <authorList>
            <consortium name="The Broad Institute Genomics Platform"/>
            <consortium name="The Broad Institute Genome Sequencing Center for Infectious Disease"/>
            <person name="Wu L."/>
            <person name="Ma J."/>
        </authorList>
    </citation>
    <scope>NUCLEOTIDE SEQUENCE [LARGE SCALE GENOMIC DNA]</scope>
    <source>
        <strain evidence="2">JCM 17388</strain>
    </source>
</reference>
<dbReference type="Gene3D" id="1.50.10.20">
    <property type="match status" value="1"/>
</dbReference>
<accession>A0ABP8ANQ2</accession>
<dbReference type="InterPro" id="IPR007822">
    <property type="entry name" value="LANC-like"/>
</dbReference>
<dbReference type="Proteomes" id="UP001501251">
    <property type="component" value="Unassembled WGS sequence"/>
</dbReference>
<gene>
    <name evidence="1" type="ORF">GCM10022252_19820</name>
</gene>
<protein>
    <recommendedName>
        <fullName evidence="3">Lanthionine synthetase</fullName>
    </recommendedName>
</protein>
<dbReference type="EMBL" id="BAABAQ010000003">
    <property type="protein sequence ID" value="GAA4187013.1"/>
    <property type="molecule type" value="Genomic_DNA"/>
</dbReference>
<evidence type="ECO:0000313" key="1">
    <source>
        <dbReference type="EMBL" id="GAA4187013.1"/>
    </source>
</evidence>